<dbReference type="InterPro" id="IPR007174">
    <property type="entry name" value="Las1"/>
</dbReference>
<gene>
    <name evidence="2" type="ORF">COCSUDRAFT_62702</name>
</gene>
<feature type="region of interest" description="Disordered" evidence="1">
    <location>
        <begin position="327"/>
        <end position="353"/>
    </location>
</feature>
<evidence type="ECO:0000313" key="3">
    <source>
        <dbReference type="Proteomes" id="UP000007264"/>
    </source>
</evidence>
<dbReference type="Pfam" id="PF04031">
    <property type="entry name" value="Las1"/>
    <property type="match status" value="1"/>
</dbReference>
<name>I0Z0M5_COCSC</name>
<evidence type="ECO:0000256" key="1">
    <source>
        <dbReference type="SAM" id="MobiDB-lite"/>
    </source>
</evidence>
<comment type="caution">
    <text evidence="2">The sequence shown here is derived from an EMBL/GenBank/DDBJ whole genome shotgun (WGS) entry which is preliminary data.</text>
</comment>
<dbReference type="GO" id="GO:0090730">
    <property type="term" value="C:Las1 complex"/>
    <property type="evidence" value="ECO:0007669"/>
    <property type="project" value="InterPro"/>
</dbReference>
<sequence>MALQVIAWETRGKAPLGAEITAALHELRMRDQGISNASKQQAAEPESLLRLQYAMLIIRLVNGISDSSQKGRIAMSVSNLAEDAGIPRILVDVRHDASHNELPSLALLRLASSAALSWLSSAYWQRQADHLESCRAHIRSLLQRYTELQQAAILKQAITGKSEDEDSAVVNAADAQGDSMAYSGAVGQKQRREVITELWDRVHSAAHLLVGPLLDDGLLEAQQDASAVSAEAGNSKLTPQEVAAAVWEAVVQGLSSTWPQLRQLLLAAAVQRLCTPPSQSGASPDSTLPDSNQIAANTDTSAATGRTDTLAQWAGWLLSVAKEAGQKKGKQQKVGAKRKSSQPHSDVGVQREQWRPSSAQLSSLLADCLHALAQTPSMHGYPLVHSGEAALRRVAGMLLERIKSSQEGSAAQTKQLQQLVELSQVGAGGAYVGGSSGAQKISEALAAAAAARDELMQRSRGAAFTAETASAKKARWSLAEDWSPCALGMLPSPHHPCGRMPTLNSAPSRSASLPIVEAASIATVGSPEEHAADALPELGIVENATDISPPQEVDQGRMPVEDLDIQDYFSKFEVQPSHGAEEIAAEAETGLTVGQIQSIAAAIKVL</sequence>
<dbReference type="PANTHER" id="PTHR15002:SF0">
    <property type="entry name" value="RIBOSOMAL BIOGENESIS PROTEIN LAS1L"/>
    <property type="match status" value="1"/>
</dbReference>
<keyword evidence="3" id="KW-1185">Reference proteome</keyword>
<reference evidence="2 3" key="1">
    <citation type="journal article" date="2012" name="Genome Biol.">
        <title>The genome of the polar eukaryotic microalga coccomyxa subellipsoidea reveals traits of cold adaptation.</title>
        <authorList>
            <person name="Blanc G."/>
            <person name="Agarkova I."/>
            <person name="Grimwood J."/>
            <person name="Kuo A."/>
            <person name="Brueggeman A."/>
            <person name="Dunigan D."/>
            <person name="Gurnon J."/>
            <person name="Ladunga I."/>
            <person name="Lindquist E."/>
            <person name="Lucas S."/>
            <person name="Pangilinan J."/>
            <person name="Proschold T."/>
            <person name="Salamov A."/>
            <person name="Schmutz J."/>
            <person name="Weeks D."/>
            <person name="Yamada T."/>
            <person name="Claverie J.M."/>
            <person name="Grigoriev I."/>
            <person name="Van Etten J."/>
            <person name="Lomsadze A."/>
            <person name="Borodovsky M."/>
        </authorList>
    </citation>
    <scope>NUCLEOTIDE SEQUENCE [LARGE SCALE GENOMIC DNA]</scope>
    <source>
        <strain evidence="2 3">C-169</strain>
    </source>
</reference>
<dbReference type="EMBL" id="AGSI01000006">
    <property type="protein sequence ID" value="EIE24194.1"/>
    <property type="molecule type" value="Genomic_DNA"/>
</dbReference>
<dbReference type="GO" id="GO:0000460">
    <property type="term" value="P:maturation of 5.8S rRNA"/>
    <property type="evidence" value="ECO:0007669"/>
    <property type="project" value="TreeGrafter"/>
</dbReference>
<accession>I0Z0M5</accession>
<dbReference type="KEGG" id="csl:COCSUDRAFT_62702"/>
<dbReference type="OrthoDB" id="10263222at2759"/>
<dbReference type="GO" id="GO:0004519">
    <property type="term" value="F:endonuclease activity"/>
    <property type="evidence" value="ECO:0007669"/>
    <property type="project" value="InterPro"/>
</dbReference>
<protein>
    <submittedName>
        <fullName evidence="2">Las1-domain-containing protein</fullName>
    </submittedName>
</protein>
<dbReference type="GO" id="GO:0000470">
    <property type="term" value="P:maturation of LSU-rRNA"/>
    <property type="evidence" value="ECO:0007669"/>
    <property type="project" value="TreeGrafter"/>
</dbReference>
<dbReference type="eggNOG" id="KOG2425">
    <property type="taxonomic scope" value="Eukaryota"/>
</dbReference>
<organism evidence="2 3">
    <name type="scientific">Coccomyxa subellipsoidea (strain C-169)</name>
    <name type="common">Green microalga</name>
    <dbReference type="NCBI Taxonomy" id="574566"/>
    <lineage>
        <taxon>Eukaryota</taxon>
        <taxon>Viridiplantae</taxon>
        <taxon>Chlorophyta</taxon>
        <taxon>core chlorophytes</taxon>
        <taxon>Trebouxiophyceae</taxon>
        <taxon>Trebouxiophyceae incertae sedis</taxon>
        <taxon>Coccomyxaceae</taxon>
        <taxon>Coccomyxa</taxon>
        <taxon>Coccomyxa subellipsoidea</taxon>
    </lineage>
</organism>
<dbReference type="PANTHER" id="PTHR15002">
    <property type="entry name" value="RIBOSOMAL BIOGENESIS PROTEIN LAS1L"/>
    <property type="match status" value="1"/>
</dbReference>
<dbReference type="AlphaFoldDB" id="I0Z0M5"/>
<dbReference type="STRING" id="574566.I0Z0M5"/>
<evidence type="ECO:0000313" key="2">
    <source>
        <dbReference type="EMBL" id="EIE24194.1"/>
    </source>
</evidence>
<proteinExistence type="predicted"/>
<dbReference type="Proteomes" id="UP000007264">
    <property type="component" value="Unassembled WGS sequence"/>
</dbReference>
<dbReference type="GO" id="GO:0030687">
    <property type="term" value="C:preribosome, large subunit precursor"/>
    <property type="evidence" value="ECO:0007669"/>
    <property type="project" value="TreeGrafter"/>
</dbReference>
<dbReference type="GeneID" id="17042192"/>
<feature type="compositionally biased region" description="Basic residues" evidence="1">
    <location>
        <begin position="327"/>
        <end position="341"/>
    </location>
</feature>
<dbReference type="RefSeq" id="XP_005648738.1">
    <property type="nucleotide sequence ID" value="XM_005648681.1"/>
</dbReference>